<name>A0A078SL60_BACUN</name>
<organism evidence="2 3">
    <name type="scientific">Bacteroides uniformis str. 3978 T3 ii</name>
    <dbReference type="NCBI Taxonomy" id="1339349"/>
    <lineage>
        <taxon>Bacteria</taxon>
        <taxon>Pseudomonadati</taxon>
        <taxon>Bacteroidota</taxon>
        <taxon>Bacteroidia</taxon>
        <taxon>Bacteroidales</taxon>
        <taxon>Bacteroidaceae</taxon>
        <taxon>Bacteroides</taxon>
    </lineage>
</organism>
<dbReference type="EMBL" id="JNHN01000040">
    <property type="protein sequence ID" value="KDS62807.1"/>
    <property type="molecule type" value="Genomic_DNA"/>
</dbReference>
<accession>A0A078SL60</accession>
<dbReference type="Proteomes" id="UP000028013">
    <property type="component" value="Unassembled WGS sequence"/>
</dbReference>
<reference evidence="2 3" key="1">
    <citation type="submission" date="2014-04" db="EMBL/GenBank/DDBJ databases">
        <authorList>
            <person name="Sears C."/>
            <person name="Carroll K."/>
            <person name="Sack B.R."/>
            <person name="Qadri F."/>
            <person name="Myers L.L."/>
            <person name="Chung G.-T."/>
            <person name="Escheverria P."/>
            <person name="Fraser C.M."/>
            <person name="Sadzewicz L."/>
            <person name="Shefchek K.A."/>
            <person name="Tallon L."/>
            <person name="Das S.P."/>
            <person name="Daugherty S."/>
            <person name="Mongodin E.F."/>
        </authorList>
    </citation>
    <scope>NUCLEOTIDE SEQUENCE [LARGE SCALE GENOMIC DNA]</scope>
    <source>
        <strain evidence="2 3">3978 T3 ii</strain>
    </source>
</reference>
<proteinExistence type="predicted"/>
<dbReference type="PATRIC" id="fig|1339349.3.peg.314"/>
<comment type="caution">
    <text evidence="2">The sequence shown here is derived from an EMBL/GenBank/DDBJ whole genome shotgun (WGS) entry which is preliminary data.</text>
</comment>
<keyword evidence="1" id="KW-0812">Transmembrane</keyword>
<gene>
    <name evidence="2" type="ORF">M094_3437</name>
</gene>
<protein>
    <submittedName>
        <fullName evidence="2">Putative membrane protein</fullName>
    </submittedName>
</protein>
<keyword evidence="1" id="KW-1133">Transmembrane helix</keyword>
<evidence type="ECO:0000313" key="2">
    <source>
        <dbReference type="EMBL" id="KDS62807.1"/>
    </source>
</evidence>
<dbReference type="AlphaFoldDB" id="A0A078SL60"/>
<evidence type="ECO:0000256" key="1">
    <source>
        <dbReference type="SAM" id="Phobius"/>
    </source>
</evidence>
<keyword evidence="1" id="KW-0472">Membrane</keyword>
<evidence type="ECO:0000313" key="3">
    <source>
        <dbReference type="Proteomes" id="UP000028013"/>
    </source>
</evidence>
<feature type="transmembrane region" description="Helical" evidence="1">
    <location>
        <begin position="7"/>
        <end position="26"/>
    </location>
</feature>
<sequence>MRGYITCLFYIEIYYLCGVASSWYIIFSEKVNGLFISNL</sequence>